<keyword evidence="5 10" id="KW-0732">Signal</keyword>
<dbReference type="InterPro" id="IPR003305">
    <property type="entry name" value="CenC_carb-bd"/>
</dbReference>
<sequence>MFKKSLSMFLVILLICTHYSTTVLANPQDESVEVGDSFGDWTLVWHDEFDGNELNEENWRIDTGNGFIDGNGEFIHGWGNEELQYYQEDNVSVEDGYLVLEAKEETVHYPDHGRETFHYTSGKVISDGGRFNKKYGRFEARMSLPKGQGFWPAFWMMPANDEYGAWAASGEIDIMENAGNSPNKIGGAIHYGGEWPNNTFTAKDYYFPEGRDITDFNVYAVEWEPGEIRWYVNDELYQTVNNWDTTGNGNPAKFTYPAPFDQEFHIILNLAIGGHYGGNPDETTEFPNKVLVDYVRVYDLTGREYREPVEPTFEGAPLPENAKEAVEGNYIYDTGFEQGFTEIRTDAEAETNWNRNYWNFLHLEQFNGSGSVSVDSIDDKPFAKVEIENGGNQSHSIQLIQDVTVTTGRWYKLSFDAKSTTNRPMNVKIGGGAERGWSAYSPNRDYELTDETQSYEMTFQMQQESDASARLEFNVGNNANPVWIGNVRLEEVEPVDPYNEDGPKTPLADGNHIYNGTFDLGRLDRLTYWDFLTDGAEANVSVQPEARELNVSISNGGSEKEAIQIKQRGIQLRERDEYQLTFEARAEEARDIDVAFVSEDGENVYVAETFSLSTTMEQHEMLVTMDAPTDIESQLVFMLGGNGNDVTIDNVRLVRLTDHHAGVSLEDAFPLKNGNFTHSLLHWTSHVQGEHEPGISEATFEITDGELVSTVTNAGWEPWHVMLEQSNLDLKEGNTYILEFDAKSSINREIEIAVENSSYERYFHTVIELTEEMSTYSFEIDMGTNDAVALKFLLGNSDADEHSFHFDNVKLEVKGEREKYFPLENGDFSKELEEWNPHVQGDHEPDVSEATFDVVDGELKASIINAGWEPWHVLIDQGNLNLRADNTYILTFDAKSSVDRDIEVVVENSSYHRYFHSAIELTDTMQTFSYEFEMDADDIGALKFLLGNTDIGEHEVYLDNVRLEVKGAREVLEEETVEGEEPTPPGNEEEDPDDSENDEDNELEERISQLEQLIDELTSKIEQLESHSDLLELEKRIQGLEEQLAELRKEYSHVEESFTLLEQELSDLKREMELLKEQYNNEEDKREENPSSDDSNQESGDNSDEVESPERDSKAENSQETTDKDEHILPDTATNQFNYLLIGLLFIVASGILLYFRKKRV</sequence>
<comment type="similarity">
    <text evidence="2">Belongs to the glycosyl hydrolase 16 family.</text>
</comment>
<comment type="caution">
    <text evidence="13">The sequence shown here is derived from an EMBL/GenBank/DDBJ whole genome shotgun (WGS) entry which is preliminary data.</text>
</comment>
<evidence type="ECO:0000256" key="1">
    <source>
        <dbReference type="ARBA" id="ARBA00004168"/>
    </source>
</evidence>
<dbReference type="Gene3D" id="2.60.120.260">
    <property type="entry name" value="Galactose-binding domain-like"/>
    <property type="match status" value="4"/>
</dbReference>
<dbReference type="GO" id="GO:0005975">
    <property type="term" value="P:carbohydrate metabolic process"/>
    <property type="evidence" value="ECO:0007669"/>
    <property type="project" value="InterPro"/>
</dbReference>
<dbReference type="InterPro" id="IPR050546">
    <property type="entry name" value="Glycosyl_Hydrlase_16"/>
</dbReference>
<keyword evidence="4" id="KW-0964">Secreted</keyword>
<evidence type="ECO:0000313" key="14">
    <source>
        <dbReference type="Proteomes" id="UP000572212"/>
    </source>
</evidence>
<dbReference type="SUPFAM" id="SSF49899">
    <property type="entry name" value="Concanavalin A-like lectins/glucanases"/>
    <property type="match status" value="1"/>
</dbReference>
<proteinExistence type="inferred from homology"/>
<keyword evidence="9" id="KW-1133">Transmembrane helix</keyword>
<keyword evidence="9" id="KW-0472">Membrane</keyword>
<evidence type="ECO:0000313" key="13">
    <source>
        <dbReference type="EMBL" id="MBB6512079.1"/>
    </source>
</evidence>
<dbReference type="Gene3D" id="1.20.5.340">
    <property type="match status" value="1"/>
</dbReference>
<evidence type="ECO:0000256" key="8">
    <source>
        <dbReference type="SAM" id="MobiDB-lite"/>
    </source>
</evidence>
<dbReference type="InterPro" id="IPR008979">
    <property type="entry name" value="Galactose-bd-like_sf"/>
</dbReference>
<keyword evidence="3" id="KW-0134">Cell wall</keyword>
<evidence type="ECO:0000256" key="10">
    <source>
        <dbReference type="SAM" id="SignalP"/>
    </source>
</evidence>
<evidence type="ECO:0000256" key="2">
    <source>
        <dbReference type="ARBA" id="ARBA00006865"/>
    </source>
</evidence>
<feature type="domain" description="GH16" evidence="12">
    <location>
        <begin position="47"/>
        <end position="303"/>
    </location>
</feature>
<dbReference type="Proteomes" id="UP000572212">
    <property type="component" value="Unassembled WGS sequence"/>
</dbReference>
<dbReference type="Pfam" id="PF00746">
    <property type="entry name" value="Gram_pos_anchor"/>
    <property type="match status" value="1"/>
</dbReference>
<evidence type="ECO:0000259" key="12">
    <source>
        <dbReference type="PROSITE" id="PS51762"/>
    </source>
</evidence>
<keyword evidence="9" id="KW-0812">Transmembrane</keyword>
<evidence type="ECO:0000259" key="11">
    <source>
        <dbReference type="PROSITE" id="PS50847"/>
    </source>
</evidence>
<feature type="region of interest" description="Disordered" evidence="8">
    <location>
        <begin position="970"/>
        <end position="1003"/>
    </location>
</feature>
<reference evidence="13 14" key="1">
    <citation type="submission" date="2020-08" db="EMBL/GenBank/DDBJ databases">
        <title>Genomic Encyclopedia of Type Strains, Phase IV (KMG-IV): sequencing the most valuable type-strain genomes for metagenomic binning, comparative biology and taxonomic classification.</title>
        <authorList>
            <person name="Goeker M."/>
        </authorList>
    </citation>
    <scope>NUCLEOTIDE SEQUENCE [LARGE SCALE GENOMIC DNA]</scope>
    <source>
        <strain evidence="13 14">DSM 11805</strain>
    </source>
</reference>
<evidence type="ECO:0000256" key="3">
    <source>
        <dbReference type="ARBA" id="ARBA00022512"/>
    </source>
</evidence>
<evidence type="ECO:0000256" key="9">
    <source>
        <dbReference type="SAM" id="Phobius"/>
    </source>
</evidence>
<dbReference type="AlphaFoldDB" id="A0A841RHW9"/>
<keyword evidence="6" id="KW-0378">Hydrolase</keyword>
<dbReference type="GO" id="GO:0004553">
    <property type="term" value="F:hydrolase activity, hydrolyzing O-glycosyl compounds"/>
    <property type="evidence" value="ECO:0007669"/>
    <property type="project" value="InterPro"/>
</dbReference>
<evidence type="ECO:0000256" key="5">
    <source>
        <dbReference type="ARBA" id="ARBA00022729"/>
    </source>
</evidence>
<accession>A0A841RHW9</accession>
<feature type="chain" id="PRO_5032863294" evidence="10">
    <location>
        <begin position="26"/>
        <end position="1161"/>
    </location>
</feature>
<feature type="domain" description="Gram-positive cocci surface proteins LPxTG" evidence="11">
    <location>
        <begin position="1129"/>
        <end position="1161"/>
    </location>
</feature>
<keyword evidence="14" id="KW-1185">Reference proteome</keyword>
<evidence type="ECO:0000256" key="7">
    <source>
        <dbReference type="ARBA" id="ARBA00023088"/>
    </source>
</evidence>
<gene>
    <name evidence="13" type="ORF">GGQ92_000860</name>
</gene>
<organism evidence="13 14">
    <name type="scientific">Gracilibacillus halotolerans</name>
    <dbReference type="NCBI Taxonomy" id="74386"/>
    <lineage>
        <taxon>Bacteria</taxon>
        <taxon>Bacillati</taxon>
        <taxon>Bacillota</taxon>
        <taxon>Bacilli</taxon>
        <taxon>Bacillales</taxon>
        <taxon>Bacillaceae</taxon>
        <taxon>Gracilibacillus</taxon>
    </lineage>
</organism>
<dbReference type="SUPFAM" id="SSF49785">
    <property type="entry name" value="Galactose-binding domain-like"/>
    <property type="match status" value="4"/>
</dbReference>
<feature type="compositionally biased region" description="Basic and acidic residues" evidence="8">
    <location>
        <begin position="1108"/>
        <end position="1129"/>
    </location>
</feature>
<dbReference type="InterPro" id="IPR013320">
    <property type="entry name" value="ConA-like_dom_sf"/>
</dbReference>
<feature type="compositionally biased region" description="Acidic residues" evidence="8">
    <location>
        <begin position="972"/>
        <end position="1003"/>
    </location>
</feature>
<dbReference type="InterPro" id="IPR000757">
    <property type="entry name" value="Beta-glucanase-like"/>
</dbReference>
<evidence type="ECO:0000256" key="4">
    <source>
        <dbReference type="ARBA" id="ARBA00022525"/>
    </source>
</evidence>
<dbReference type="PANTHER" id="PTHR10963:SF55">
    <property type="entry name" value="GLYCOSIDE HYDROLASE FAMILY 16 PROTEIN"/>
    <property type="match status" value="1"/>
</dbReference>
<dbReference type="PROSITE" id="PS50847">
    <property type="entry name" value="GRAM_POS_ANCHORING"/>
    <property type="match status" value="1"/>
</dbReference>
<dbReference type="PANTHER" id="PTHR10963">
    <property type="entry name" value="GLYCOSYL HYDROLASE-RELATED"/>
    <property type="match status" value="1"/>
</dbReference>
<keyword evidence="7" id="KW-0572">Peptidoglycan-anchor</keyword>
<dbReference type="PROSITE" id="PS51762">
    <property type="entry name" value="GH16_2"/>
    <property type="match status" value="1"/>
</dbReference>
<dbReference type="InterPro" id="IPR019931">
    <property type="entry name" value="LPXTG_anchor"/>
</dbReference>
<protein>
    <submittedName>
        <fullName evidence="13">LPXTG-motif cell wall-anchored protein</fullName>
    </submittedName>
</protein>
<name>A0A841RHW9_9BACI</name>
<feature type="region of interest" description="Disordered" evidence="8">
    <location>
        <begin position="1072"/>
        <end position="1129"/>
    </location>
</feature>
<dbReference type="RefSeq" id="WP_184244953.1">
    <property type="nucleotide sequence ID" value="NZ_BAAACU010000002.1"/>
</dbReference>
<dbReference type="Pfam" id="PF02018">
    <property type="entry name" value="CBM_4_9"/>
    <property type="match status" value="4"/>
</dbReference>
<dbReference type="CDD" id="cd08023">
    <property type="entry name" value="GH16_laminarinase_like"/>
    <property type="match status" value="1"/>
</dbReference>
<comment type="subcellular location">
    <subcellularLocation>
        <location evidence="1">Secreted</location>
        <location evidence="1">Cell wall</location>
        <topology evidence="1">Peptidoglycan-anchor</topology>
    </subcellularLocation>
</comment>
<dbReference type="Gene3D" id="2.60.120.200">
    <property type="match status" value="1"/>
</dbReference>
<dbReference type="EMBL" id="JACHON010000002">
    <property type="protein sequence ID" value="MBB6512079.1"/>
    <property type="molecule type" value="Genomic_DNA"/>
</dbReference>
<feature type="transmembrane region" description="Helical" evidence="9">
    <location>
        <begin position="1137"/>
        <end position="1156"/>
    </location>
</feature>
<evidence type="ECO:0000256" key="6">
    <source>
        <dbReference type="ARBA" id="ARBA00022801"/>
    </source>
</evidence>
<dbReference type="Pfam" id="PF00722">
    <property type="entry name" value="Glyco_hydro_16"/>
    <property type="match status" value="1"/>
</dbReference>
<feature type="signal peptide" evidence="10">
    <location>
        <begin position="1"/>
        <end position="25"/>
    </location>
</feature>
<dbReference type="NCBIfam" id="TIGR01167">
    <property type="entry name" value="LPXTG_anchor"/>
    <property type="match status" value="1"/>
</dbReference>